<comment type="caution">
    <text evidence="2">The sequence shown here is derived from an EMBL/GenBank/DDBJ whole genome shotgun (WGS) entry which is preliminary data.</text>
</comment>
<dbReference type="PRINTS" id="PR00598">
    <property type="entry name" value="HTHMARR"/>
</dbReference>
<dbReference type="Pfam" id="PF12802">
    <property type="entry name" value="MarR_2"/>
    <property type="match status" value="1"/>
</dbReference>
<dbReference type="InterPro" id="IPR000835">
    <property type="entry name" value="HTH_MarR-typ"/>
</dbReference>
<dbReference type="Proteomes" id="UP000278587">
    <property type="component" value="Unassembled WGS sequence"/>
</dbReference>
<evidence type="ECO:0000259" key="1">
    <source>
        <dbReference type="PROSITE" id="PS50995"/>
    </source>
</evidence>
<dbReference type="GO" id="GO:0003700">
    <property type="term" value="F:DNA-binding transcription factor activity"/>
    <property type="evidence" value="ECO:0007669"/>
    <property type="project" value="InterPro"/>
</dbReference>
<dbReference type="PANTHER" id="PTHR33164:SF89">
    <property type="entry name" value="MARR FAMILY REGULATORY PROTEIN"/>
    <property type="match status" value="1"/>
</dbReference>
<dbReference type="GO" id="GO:0006950">
    <property type="term" value="P:response to stress"/>
    <property type="evidence" value="ECO:0007669"/>
    <property type="project" value="TreeGrafter"/>
</dbReference>
<evidence type="ECO:0000313" key="3">
    <source>
        <dbReference type="Proteomes" id="UP000278587"/>
    </source>
</evidence>
<sequence>MIGCLTHPIKRTALSMAKPSDIADICQAPTQVAEAALPTDSALDDLIGYAMRRAQLKLFQNLISRLSSHDLRPAQFSALAIIEQTPGLMQADLAKALAIEPPQVVPLLNKLEERALAVRVRCKPDKRSYGIFLSKSGETLLRELKQIAADSDLDSTSALDDKERQDLLRLLKKVYQS</sequence>
<dbReference type="SUPFAM" id="SSF46785">
    <property type="entry name" value="Winged helix' DNA-binding domain"/>
    <property type="match status" value="1"/>
</dbReference>
<dbReference type="PANTHER" id="PTHR33164">
    <property type="entry name" value="TRANSCRIPTIONAL REGULATOR, MARR FAMILY"/>
    <property type="match status" value="1"/>
</dbReference>
<evidence type="ECO:0000313" key="2">
    <source>
        <dbReference type="EMBL" id="RMM07693.1"/>
    </source>
</evidence>
<dbReference type="AlphaFoldDB" id="A0A3M3B4N8"/>
<reference evidence="2 3" key="1">
    <citation type="submission" date="2018-08" db="EMBL/GenBank/DDBJ databases">
        <title>Recombination of ecologically and evolutionarily significant loci maintains genetic cohesion in the Pseudomonas syringae species complex.</title>
        <authorList>
            <person name="Dillon M."/>
            <person name="Thakur S."/>
            <person name="Almeida R.N.D."/>
            <person name="Weir B.S."/>
            <person name="Guttman D.S."/>
        </authorList>
    </citation>
    <scope>NUCLEOTIDE SEQUENCE [LARGE SCALE GENOMIC DNA]</scope>
    <source>
        <strain evidence="2 3">ICMP 4086</strain>
    </source>
</reference>
<protein>
    <submittedName>
        <fullName evidence="2">Transcriptional regulator, MarR family</fullName>
    </submittedName>
</protein>
<organism evidence="2 3">
    <name type="scientific">Pseudomonas caricapapayae</name>
    <dbReference type="NCBI Taxonomy" id="46678"/>
    <lineage>
        <taxon>Bacteria</taxon>
        <taxon>Pseudomonadati</taxon>
        <taxon>Pseudomonadota</taxon>
        <taxon>Gammaproteobacteria</taxon>
        <taxon>Pseudomonadales</taxon>
        <taxon>Pseudomonadaceae</taxon>
        <taxon>Pseudomonas</taxon>
    </lineage>
</organism>
<proteinExistence type="predicted"/>
<accession>A0A3M3B4N8</accession>
<dbReference type="InterPro" id="IPR039422">
    <property type="entry name" value="MarR/SlyA-like"/>
</dbReference>
<dbReference type="InterPro" id="IPR036388">
    <property type="entry name" value="WH-like_DNA-bd_sf"/>
</dbReference>
<name>A0A3M3B4N8_9PSED</name>
<dbReference type="EMBL" id="RBOC01000132">
    <property type="protein sequence ID" value="RMM07693.1"/>
    <property type="molecule type" value="Genomic_DNA"/>
</dbReference>
<dbReference type="SMART" id="SM00347">
    <property type="entry name" value="HTH_MARR"/>
    <property type="match status" value="1"/>
</dbReference>
<feature type="domain" description="HTH marR-type" evidence="1">
    <location>
        <begin position="40"/>
        <end position="176"/>
    </location>
</feature>
<dbReference type="Gene3D" id="1.10.10.10">
    <property type="entry name" value="Winged helix-like DNA-binding domain superfamily/Winged helix DNA-binding domain"/>
    <property type="match status" value="1"/>
</dbReference>
<gene>
    <name evidence="2" type="ORF">ALQ84_05105</name>
</gene>
<dbReference type="PROSITE" id="PS50995">
    <property type="entry name" value="HTH_MARR_2"/>
    <property type="match status" value="1"/>
</dbReference>
<dbReference type="InterPro" id="IPR036390">
    <property type="entry name" value="WH_DNA-bd_sf"/>
</dbReference>